<evidence type="ECO:0000313" key="2">
    <source>
        <dbReference type="Proteomes" id="UP000241085"/>
    </source>
</evidence>
<sequence length="199" mass="22533">MQGHAVDERDSRWERHEARYRLFTYGGPTRATDITGVSVTEALGVGAIAGKEMIWSLALVVDDSEDGRGLVWLTGMDYTDRPSTREQWRARAEMQDRWLSRRPMSPPTLPNGLRVIRLFCDHGREWPLWESFSAAYTLDAADLGLSAGLSERLHAWNDEYLRNALDGNLGPQWITEGRRLHALLQGELAGIAEVRPDFL</sequence>
<dbReference type="RefSeq" id="WP_107574195.1">
    <property type="nucleotide sequence ID" value="NZ_PZPL01000001.1"/>
</dbReference>
<accession>A0A2T4USM2</accession>
<gene>
    <name evidence="1" type="ORF">C1I63_06340</name>
</gene>
<dbReference type="Proteomes" id="UP000241085">
    <property type="component" value="Unassembled WGS sequence"/>
</dbReference>
<keyword evidence="2" id="KW-1185">Reference proteome</keyword>
<proteinExistence type="predicted"/>
<name>A0A2T4USM2_9MICO</name>
<reference evidence="1 2" key="1">
    <citation type="submission" date="2018-03" db="EMBL/GenBank/DDBJ databases">
        <title>Bacteriophage NCPPB3778 and a type I-E CRISPR drive the evolution of the US Biological Select Agent, Rathayibacter toxicus.</title>
        <authorList>
            <person name="Davis E.W.II."/>
            <person name="Tabima J.F."/>
            <person name="Weisberg A.J."/>
            <person name="Dantas Lopes L."/>
            <person name="Wiseman M.S."/>
            <person name="Wiseman M.S."/>
            <person name="Pupko T."/>
            <person name="Belcher M.S."/>
            <person name="Sechler A.J."/>
            <person name="Tancos M.A."/>
            <person name="Schroeder B.K."/>
            <person name="Murray T.D."/>
            <person name="Luster D.G."/>
            <person name="Schneider W.L."/>
            <person name="Rogers E."/>
            <person name="Andreote F.D."/>
            <person name="Grunwald N.J."/>
            <person name="Putnam M.L."/>
            <person name="Chang J.H."/>
        </authorList>
    </citation>
    <scope>NUCLEOTIDE SEQUENCE [LARGE SCALE GENOMIC DNA]</scope>
    <source>
        <strain evidence="1 2">DSM 15933</strain>
    </source>
</reference>
<protein>
    <submittedName>
        <fullName evidence="1">Uncharacterized protein</fullName>
    </submittedName>
</protein>
<evidence type="ECO:0000313" key="1">
    <source>
        <dbReference type="EMBL" id="PTL72506.1"/>
    </source>
</evidence>
<dbReference type="AlphaFoldDB" id="A0A2T4USM2"/>
<comment type="caution">
    <text evidence="1">The sequence shown here is derived from an EMBL/GenBank/DDBJ whole genome shotgun (WGS) entry which is preliminary data.</text>
</comment>
<organism evidence="1 2">
    <name type="scientific">Rathayibacter caricis DSM 15933</name>
    <dbReference type="NCBI Taxonomy" id="1328867"/>
    <lineage>
        <taxon>Bacteria</taxon>
        <taxon>Bacillati</taxon>
        <taxon>Actinomycetota</taxon>
        <taxon>Actinomycetes</taxon>
        <taxon>Micrococcales</taxon>
        <taxon>Microbacteriaceae</taxon>
        <taxon>Rathayibacter</taxon>
    </lineage>
</organism>
<dbReference type="EMBL" id="PZPL01000001">
    <property type="protein sequence ID" value="PTL72506.1"/>
    <property type="molecule type" value="Genomic_DNA"/>
</dbReference>